<evidence type="ECO:0000256" key="2">
    <source>
        <dbReference type="ARBA" id="ARBA00009446"/>
    </source>
</evidence>
<proteinExistence type="inferred from homology"/>
<evidence type="ECO:0000259" key="13">
    <source>
        <dbReference type="PROSITE" id="PS52039"/>
    </source>
</evidence>
<dbReference type="NCBIfam" id="TIGR01051">
    <property type="entry name" value="topA_bact"/>
    <property type="match status" value="1"/>
</dbReference>
<keyword evidence="6" id="KW-0460">Magnesium</keyword>
<keyword evidence="3" id="KW-0479">Metal-binding</keyword>
<evidence type="ECO:0000256" key="3">
    <source>
        <dbReference type="ARBA" id="ARBA00022723"/>
    </source>
</evidence>
<keyword evidence="5" id="KW-0862">Zinc</keyword>
<dbReference type="CDD" id="cd03363">
    <property type="entry name" value="TOPRIM_TopoIA_TopoI"/>
    <property type="match status" value="1"/>
</dbReference>
<evidence type="ECO:0000256" key="4">
    <source>
        <dbReference type="ARBA" id="ARBA00022771"/>
    </source>
</evidence>
<dbReference type="EC" id="5.6.2.1" evidence="10"/>
<dbReference type="SMART" id="SM00437">
    <property type="entry name" value="TOP1Ac"/>
    <property type="match status" value="1"/>
</dbReference>
<dbReference type="InterPro" id="IPR003602">
    <property type="entry name" value="Topo_IA_DNA-bd_dom"/>
</dbReference>
<dbReference type="GO" id="GO:0003917">
    <property type="term" value="F:DNA topoisomerase type I (single strand cut, ATP-independent) activity"/>
    <property type="evidence" value="ECO:0007669"/>
    <property type="project" value="UniProtKB-UniRule"/>
</dbReference>
<evidence type="ECO:0000313" key="14">
    <source>
        <dbReference type="EMBL" id="RZD17106.1"/>
    </source>
</evidence>
<dbReference type="InterPro" id="IPR013497">
    <property type="entry name" value="Topo_IA_cen"/>
</dbReference>
<name>A0A519BIL6_ACIG2</name>
<evidence type="ECO:0000256" key="8">
    <source>
        <dbReference type="ARBA" id="ARBA00023125"/>
    </source>
</evidence>
<dbReference type="InterPro" id="IPR034149">
    <property type="entry name" value="TOPRIM_TopoI"/>
</dbReference>
<feature type="site" description="Interaction with DNA" evidence="10">
    <location>
        <position position="141"/>
    </location>
</feature>
<dbReference type="InterPro" id="IPR013824">
    <property type="entry name" value="Topo_IA_cen_sub1"/>
</dbReference>
<dbReference type="PROSITE" id="PS52039">
    <property type="entry name" value="TOPO_IA_2"/>
    <property type="match status" value="1"/>
</dbReference>
<keyword evidence="7 10" id="KW-0799">Topoisomerase</keyword>
<dbReference type="Gene3D" id="1.10.460.10">
    <property type="entry name" value="Topoisomerase I, domain 2"/>
    <property type="match status" value="1"/>
</dbReference>
<dbReference type="Pfam" id="PF01396">
    <property type="entry name" value="Zn_ribbon_Top1"/>
    <property type="match status" value="3"/>
</dbReference>
<comment type="similarity">
    <text evidence="2 10">Belongs to the type IA topoisomerase family.</text>
</comment>
<dbReference type="Gene3D" id="3.30.65.10">
    <property type="entry name" value="Bacterial Topoisomerase I, domain 1"/>
    <property type="match status" value="3"/>
</dbReference>
<dbReference type="AlphaFoldDB" id="A0A519BIL6"/>
<comment type="caution">
    <text evidence="14">The sequence shown here is derived from an EMBL/GenBank/DDBJ whole genome shotgun (WGS) entry which is preliminary data.</text>
</comment>
<dbReference type="PANTHER" id="PTHR42785">
    <property type="entry name" value="DNA TOPOISOMERASE, TYPE IA, CORE"/>
    <property type="match status" value="1"/>
</dbReference>
<feature type="site" description="Interaction with DNA" evidence="10">
    <location>
        <position position="157"/>
    </location>
</feature>
<comment type="catalytic activity">
    <reaction evidence="1 10">
        <text>ATP-independent breakage of single-stranded DNA, followed by passage and rejoining.</text>
        <dbReference type="EC" id="5.6.2.1"/>
    </reaction>
</comment>
<dbReference type="InterPro" id="IPR005733">
    <property type="entry name" value="TopoI_bac-type"/>
</dbReference>
<dbReference type="SUPFAM" id="SSF57783">
    <property type="entry name" value="Zinc beta-ribbon"/>
    <property type="match status" value="2"/>
</dbReference>
<feature type="site" description="Interaction with DNA" evidence="10">
    <location>
        <position position="150"/>
    </location>
</feature>
<dbReference type="Gene3D" id="2.70.20.10">
    <property type="entry name" value="Topoisomerase I, domain 3"/>
    <property type="match status" value="1"/>
</dbReference>
<dbReference type="InterPro" id="IPR006171">
    <property type="entry name" value="TOPRIM_dom"/>
</dbReference>
<dbReference type="GO" id="GO:0005694">
    <property type="term" value="C:chromosome"/>
    <property type="evidence" value="ECO:0007669"/>
    <property type="project" value="InterPro"/>
</dbReference>
<evidence type="ECO:0000256" key="11">
    <source>
        <dbReference type="SAM" id="MobiDB-lite"/>
    </source>
</evidence>
<feature type="active site" description="O-(5'-phospho-DNA)-tyrosine intermediate" evidence="10">
    <location>
        <position position="314"/>
    </location>
</feature>
<dbReference type="InterPro" id="IPR013825">
    <property type="entry name" value="Topo_IA_cen_sub2"/>
</dbReference>
<dbReference type="PROSITE" id="PS50880">
    <property type="entry name" value="TOPRIM"/>
    <property type="match status" value="1"/>
</dbReference>
<dbReference type="CDD" id="cd00186">
    <property type="entry name" value="TOP1Ac"/>
    <property type="match status" value="1"/>
</dbReference>
<feature type="site" description="Interaction with DNA" evidence="10">
    <location>
        <position position="142"/>
    </location>
</feature>
<protein>
    <recommendedName>
        <fullName evidence="10">DNA topoisomerase 1</fullName>
        <ecNumber evidence="10">5.6.2.1</ecNumber>
    </recommendedName>
    <alternativeName>
        <fullName evidence="10">DNA topoisomerase I</fullName>
    </alternativeName>
</protein>
<sequence length="800" mass="89375">MKNLVIVESPSKANTINKYLGDNYSVKATMGHIKDLPKSKIGVDIEHGFEPFYEIIKGKEKTAEEIKKYAKAADTVFLAADPDREGEAIAWNVKEIIDTIKGKKPAVKRVLFNEITKDAVNEAIKNPTELNEFMFESQKARRILDRLVGYNLSPFLWKKVGRGLSAGRVQSVTLYLIVEREKEINNFVKEEYWTLSAVFLIRNSAGNSFTITSELAKINSKDPEIKNAEEAEDIKNLLLSITEYKINSIGRKSVKRNSPVPLITSTMQQEAFKTIRFSVKKTMNIAQKLYEGIELGKVDNIGKGKLGLTGLITYMRTDSTRISDVAAKAANDFIVKEFGKDFAKNGAAVVSKKQKTKKIQDAHEAIRPSNVFLTPEKIKNYLSADEYKLYKLIWTYFVASQMSQSIYDQYSIVISGKGADENEYLFKTAESVLKFEGYLKVLNKLHEHYQENSDSDSGEESNLNTDNSANSTYNNKKSENKNNKTGYKEQDSKYISKIFEVLKENDPAFIQDLNLAQHFTAPPSRYTEASLVKALDENGVGRPSTYQTIISNIKNKDYVETETETSSVAKFKPTELGIVVSDILKEGFPDILDIKFTANMENKLDEIENGTLDKNTLLKGFYDKLIERLAVAGKDIASIKGTSIPTDIVCDKCGKPMVVKFGRFGKFLACSGYPECKNTRELSSSTESNIAGAQNLSTADGSQNDENSGHMYQADEPAVLCEKCGKPMVLKSGRFGKFLACSGYPECKNTKPVPLKSNIPCPNGCGGYLAIKKTKTGKRFYGCSNYPTCNYTTWKLPKTE</sequence>
<comment type="function">
    <text evidence="10">Releases the supercoiling and torsional tension of DNA, which is introduced during the DNA replication and transcription, by transiently cleaving and rejoining one strand of the DNA duplex. Introduces a single-strand break via transesterification at a target site in duplex DNA. The scissile phosphodiester is attacked by the catalytic tyrosine of the enzyme, resulting in the formation of a DNA-(5'-phosphotyrosyl)-enzyme intermediate and the expulsion of a 3'-OH DNA strand. The free DNA strand then undergoes passage around the unbroken strand, thus removing DNA supercoils. Finally, in the religation step, the DNA 3'-OH attacks the covalent intermediate to expel the active-site tyrosine and restore the DNA phosphodiester backbone.</text>
</comment>
<evidence type="ECO:0000313" key="15">
    <source>
        <dbReference type="Proteomes" id="UP000316562"/>
    </source>
</evidence>
<dbReference type="HAMAP" id="MF_00952">
    <property type="entry name" value="Topoisom_1_prok"/>
    <property type="match status" value="1"/>
</dbReference>
<evidence type="ECO:0000256" key="5">
    <source>
        <dbReference type="ARBA" id="ARBA00022833"/>
    </source>
</evidence>
<keyword evidence="9 10" id="KW-0413">Isomerase</keyword>
<dbReference type="Gene3D" id="1.10.290.10">
    <property type="entry name" value="Topoisomerase I, domain 4"/>
    <property type="match status" value="1"/>
</dbReference>
<dbReference type="SUPFAM" id="SSF56712">
    <property type="entry name" value="Prokaryotic type I DNA topoisomerase"/>
    <property type="match status" value="1"/>
</dbReference>
<dbReference type="GO" id="GO:0008270">
    <property type="term" value="F:zinc ion binding"/>
    <property type="evidence" value="ECO:0007669"/>
    <property type="project" value="UniProtKB-KW"/>
</dbReference>
<dbReference type="SMART" id="SM00436">
    <property type="entry name" value="TOP1Bc"/>
    <property type="match status" value="1"/>
</dbReference>
<dbReference type="PANTHER" id="PTHR42785:SF1">
    <property type="entry name" value="DNA TOPOISOMERASE"/>
    <property type="match status" value="1"/>
</dbReference>
<dbReference type="InterPro" id="IPR013826">
    <property type="entry name" value="Topo_IA_cen_sub3"/>
</dbReference>
<feature type="region of interest" description="Disordered" evidence="11">
    <location>
        <begin position="450"/>
        <end position="487"/>
    </location>
</feature>
<dbReference type="InterPro" id="IPR003601">
    <property type="entry name" value="Topo_IA_2"/>
</dbReference>
<dbReference type="InterPro" id="IPR028612">
    <property type="entry name" value="Topoisom_1_IA"/>
</dbReference>
<dbReference type="Pfam" id="PF01131">
    <property type="entry name" value="Topoisom_bac"/>
    <property type="match status" value="2"/>
</dbReference>
<evidence type="ECO:0000256" key="9">
    <source>
        <dbReference type="ARBA" id="ARBA00023235"/>
    </source>
</evidence>
<dbReference type="InterPro" id="IPR023405">
    <property type="entry name" value="Topo_IA_core_domain"/>
</dbReference>
<dbReference type="GO" id="GO:0003677">
    <property type="term" value="F:DNA binding"/>
    <property type="evidence" value="ECO:0007669"/>
    <property type="project" value="UniProtKB-KW"/>
</dbReference>
<accession>A0A519BIL6</accession>
<feature type="site" description="Interaction with DNA" evidence="10">
    <location>
        <position position="32"/>
    </location>
</feature>
<organism evidence="14 15">
    <name type="scientific">Acididesulfobacter guangdongensis</name>
    <dbReference type="NCBI Taxonomy" id="2597225"/>
    <lineage>
        <taxon>Bacteria</taxon>
        <taxon>Deltaproteobacteria</taxon>
        <taxon>Candidatus Acidulodesulfobacterales</taxon>
        <taxon>Candidatus Acididesulfobacter</taxon>
    </lineage>
</organism>
<dbReference type="InterPro" id="IPR013498">
    <property type="entry name" value="Topo_IA_Znf"/>
</dbReference>
<dbReference type="GO" id="GO:0006265">
    <property type="term" value="P:DNA topological change"/>
    <property type="evidence" value="ECO:0007669"/>
    <property type="project" value="UniProtKB-UniRule"/>
</dbReference>
<evidence type="ECO:0000256" key="1">
    <source>
        <dbReference type="ARBA" id="ARBA00000213"/>
    </source>
</evidence>
<evidence type="ECO:0000256" key="7">
    <source>
        <dbReference type="ARBA" id="ARBA00023029"/>
    </source>
</evidence>
<feature type="compositionally biased region" description="Basic and acidic residues" evidence="11">
    <location>
        <begin position="476"/>
        <end position="487"/>
    </location>
</feature>
<feature type="domain" description="Topo IA-type catalytic" evidence="13">
    <location>
        <begin position="131"/>
        <end position="629"/>
    </location>
</feature>
<comment type="subunit">
    <text evidence="10">Monomer.</text>
</comment>
<feature type="site" description="Interaction with DNA" evidence="10">
    <location>
        <position position="316"/>
    </location>
</feature>
<evidence type="ECO:0000259" key="12">
    <source>
        <dbReference type="PROSITE" id="PS50880"/>
    </source>
</evidence>
<dbReference type="EMBL" id="SGBC01000001">
    <property type="protein sequence ID" value="RZD17106.1"/>
    <property type="molecule type" value="Genomic_DNA"/>
</dbReference>
<feature type="site" description="Interaction with DNA" evidence="10">
    <location>
        <position position="145"/>
    </location>
</feature>
<dbReference type="Proteomes" id="UP000316562">
    <property type="component" value="Unassembled WGS sequence"/>
</dbReference>
<gene>
    <name evidence="10 14" type="primary">topA</name>
    <name evidence="14" type="ORF">EVJ46_02425</name>
</gene>
<comment type="caution">
    <text evidence="10">Lacks conserved residue(s) required for the propagation of feature annotation.</text>
</comment>
<evidence type="ECO:0000256" key="10">
    <source>
        <dbReference type="HAMAP-Rule" id="MF_00952"/>
    </source>
</evidence>
<keyword evidence="4" id="KW-0863">Zinc-finger</keyword>
<evidence type="ECO:0000256" key="6">
    <source>
        <dbReference type="ARBA" id="ARBA00022842"/>
    </source>
</evidence>
<dbReference type="SMART" id="SM00493">
    <property type="entry name" value="TOPRIM"/>
    <property type="match status" value="1"/>
</dbReference>
<feature type="region of interest" description="Interaction with DNA" evidence="10">
    <location>
        <begin position="165"/>
        <end position="170"/>
    </location>
</feature>
<keyword evidence="8 10" id="KW-0238">DNA-binding</keyword>
<feature type="domain" description="Toprim" evidence="12">
    <location>
        <begin position="2"/>
        <end position="115"/>
    </location>
</feature>
<dbReference type="InterPro" id="IPR000380">
    <property type="entry name" value="Topo_IA"/>
</dbReference>
<reference evidence="14 15" key="1">
    <citation type="journal article" date="2019" name="ISME J.">
        <title>Insights into ecological role of a new deltaproteobacterial order Candidatus Acidulodesulfobacterales by metagenomics and metatranscriptomics.</title>
        <authorList>
            <person name="Tan S."/>
            <person name="Liu J."/>
            <person name="Fang Y."/>
            <person name="Hedlund B.P."/>
            <person name="Lian Z.H."/>
            <person name="Huang L.Y."/>
            <person name="Li J.T."/>
            <person name="Huang L.N."/>
            <person name="Li W.J."/>
            <person name="Jiang H.C."/>
            <person name="Dong H.L."/>
            <person name="Shu W.S."/>
        </authorList>
    </citation>
    <scope>NUCLEOTIDE SEQUENCE [LARGE SCALE GENOMIC DNA]</scope>
    <source>
        <strain evidence="14">AP2</strain>
    </source>
</reference>
<dbReference type="PRINTS" id="PR00417">
    <property type="entry name" value="PRTPISMRASEI"/>
</dbReference>
<dbReference type="Gene3D" id="3.40.50.140">
    <property type="match status" value="1"/>
</dbReference>
<dbReference type="Pfam" id="PF01751">
    <property type="entry name" value="Toprim"/>
    <property type="match status" value="1"/>
</dbReference>